<dbReference type="Pfam" id="PF00530">
    <property type="entry name" value="SRCR"/>
    <property type="match status" value="1"/>
</dbReference>
<dbReference type="RefSeq" id="XP_002733513.1">
    <property type="nucleotide sequence ID" value="XM_002733467.1"/>
</dbReference>
<evidence type="ECO:0000256" key="3">
    <source>
        <dbReference type="PROSITE-ProRule" id="PRU00196"/>
    </source>
</evidence>
<feature type="domain" description="SRCR" evidence="4">
    <location>
        <begin position="116"/>
        <end position="219"/>
    </location>
</feature>
<dbReference type="SUPFAM" id="SSF57196">
    <property type="entry name" value="EGF/Laminin"/>
    <property type="match status" value="1"/>
</dbReference>
<dbReference type="SMART" id="SM00032">
    <property type="entry name" value="CCP"/>
    <property type="match status" value="3"/>
</dbReference>
<dbReference type="SUPFAM" id="SSF82895">
    <property type="entry name" value="TSP-1 type 1 repeat"/>
    <property type="match status" value="2"/>
</dbReference>
<feature type="disulfide bond" evidence="3">
    <location>
        <begin position="187"/>
        <end position="197"/>
    </location>
</feature>
<dbReference type="PROSITE" id="PS50092">
    <property type="entry name" value="TSP1"/>
    <property type="match status" value="1"/>
</dbReference>
<dbReference type="SMART" id="SM00209">
    <property type="entry name" value="TSP1"/>
    <property type="match status" value="2"/>
</dbReference>
<sequence length="540" mass="58834">MYGGDTCETYVAEPTPTITMQNWQPWSSDCTAQCDGGRHVRVRSCVPESLHCNDIEYKECNTQPCPVWSRWSETTYSLSTMTGTRQRVCLYNGLAGISPGCEGQNTETVDYRQIPIRLGGSTDIGKGRVEIFNYEIGNWGTISDSGTWKLAAAEVVCRQLGFASAFSDVASHDATPDLTPVVSGVTCTGSESALAFCSYDSWGSIDSSFYGQDVGVTCTVDAELGKWDGWSSCSVTSRWGSRTRSRECPDVVAANGGTVCKEDMQNEKCFVLSGEIVITLCDVPIVDNGYFVGLRSDQANGSISCNEGYSPKQPNSMKCVNGDWDTAPTSCNPIPECDFPIVDNGYFIGERSHLARGWISCNEGYIPTEPNNMTCINSEWDTAHAFCNDITLCELPVVDNGYFIGGRSHLATGSISCNDGYIATEPNNMTCINNIWDTTPASCNDIDECAGPNDCVVTCANTMGSYECECPVDWHKSSVVDSCYTFLKFKWNYTWKNARTACRTIGNGTDLVVLGTLEERQDVLANVIVGDCWVGATDNV</sequence>
<dbReference type="SMART" id="SM00179">
    <property type="entry name" value="EGF_CA"/>
    <property type="match status" value="1"/>
</dbReference>
<dbReference type="Pfam" id="PF07645">
    <property type="entry name" value="EGF_CA"/>
    <property type="match status" value="1"/>
</dbReference>
<dbReference type="Proteomes" id="UP000694865">
    <property type="component" value="Unplaced"/>
</dbReference>
<dbReference type="InterPro" id="IPR035976">
    <property type="entry name" value="Sushi/SCR/CCP_sf"/>
</dbReference>
<dbReference type="Pfam" id="PF00090">
    <property type="entry name" value="TSP_1"/>
    <property type="match status" value="2"/>
</dbReference>
<dbReference type="InterPro" id="IPR016187">
    <property type="entry name" value="CTDL_fold"/>
</dbReference>
<dbReference type="CDD" id="cd00054">
    <property type="entry name" value="EGF_CA"/>
    <property type="match status" value="1"/>
</dbReference>
<keyword evidence="2 3" id="KW-1015">Disulfide bond</keyword>
<dbReference type="CDD" id="cd00033">
    <property type="entry name" value="CCP"/>
    <property type="match status" value="2"/>
</dbReference>
<evidence type="ECO:0000256" key="1">
    <source>
        <dbReference type="ARBA" id="ARBA00022536"/>
    </source>
</evidence>
<protein>
    <submittedName>
        <fullName evidence="6">Scavenger receptor cysteine-rich domain superfamily protein-like</fullName>
    </submittedName>
</protein>
<dbReference type="PRINTS" id="PR00258">
    <property type="entry name" value="SPERACTRCPTR"/>
</dbReference>
<dbReference type="Pfam" id="PF00084">
    <property type="entry name" value="Sushi"/>
    <property type="match status" value="1"/>
</dbReference>
<evidence type="ECO:0000313" key="5">
    <source>
        <dbReference type="Proteomes" id="UP000694865"/>
    </source>
</evidence>
<keyword evidence="5" id="KW-1185">Reference proteome</keyword>
<dbReference type="InterPro" id="IPR000884">
    <property type="entry name" value="TSP1_rpt"/>
</dbReference>
<reference evidence="6" key="1">
    <citation type="submission" date="2025-08" db="UniProtKB">
        <authorList>
            <consortium name="RefSeq"/>
        </authorList>
    </citation>
    <scope>IDENTIFICATION</scope>
    <source>
        <tissue evidence="6">Testes</tissue>
    </source>
</reference>
<evidence type="ECO:0000313" key="6">
    <source>
        <dbReference type="RefSeq" id="XP_002733513.1"/>
    </source>
</evidence>
<proteinExistence type="predicted"/>
<dbReference type="InterPro" id="IPR036383">
    <property type="entry name" value="TSP1_rpt_sf"/>
</dbReference>
<evidence type="ECO:0000256" key="2">
    <source>
        <dbReference type="ARBA" id="ARBA00023157"/>
    </source>
</evidence>
<dbReference type="InterPro" id="IPR036772">
    <property type="entry name" value="SRCR-like_dom_sf"/>
</dbReference>
<organism evidence="5 6">
    <name type="scientific">Saccoglossus kowalevskii</name>
    <name type="common">Acorn worm</name>
    <dbReference type="NCBI Taxonomy" id="10224"/>
    <lineage>
        <taxon>Eukaryota</taxon>
        <taxon>Metazoa</taxon>
        <taxon>Hemichordata</taxon>
        <taxon>Enteropneusta</taxon>
        <taxon>Harrimaniidae</taxon>
        <taxon>Saccoglossus</taxon>
    </lineage>
</organism>
<accession>A0ABM0GN04</accession>
<dbReference type="InterPro" id="IPR000436">
    <property type="entry name" value="Sushi_SCR_CCP_dom"/>
</dbReference>
<dbReference type="InterPro" id="IPR001190">
    <property type="entry name" value="SRCR"/>
</dbReference>
<dbReference type="InterPro" id="IPR018097">
    <property type="entry name" value="EGF_Ca-bd_CS"/>
</dbReference>
<dbReference type="PROSITE" id="PS50287">
    <property type="entry name" value="SRCR_2"/>
    <property type="match status" value="1"/>
</dbReference>
<comment type="caution">
    <text evidence="3">Lacks conserved residue(s) required for the propagation of feature annotation.</text>
</comment>
<dbReference type="GeneID" id="100373355"/>
<dbReference type="InterPro" id="IPR001881">
    <property type="entry name" value="EGF-like_Ca-bd_dom"/>
</dbReference>
<dbReference type="SUPFAM" id="SSF56487">
    <property type="entry name" value="SRCR-like"/>
    <property type="match status" value="1"/>
</dbReference>
<dbReference type="SUPFAM" id="SSF56436">
    <property type="entry name" value="C-type lectin-like"/>
    <property type="match status" value="1"/>
</dbReference>
<dbReference type="PANTHER" id="PTHR48071:SF28">
    <property type="entry name" value="SRCR DOMAIN-CONTAINING PROTEIN"/>
    <property type="match status" value="1"/>
</dbReference>
<feature type="non-terminal residue" evidence="6">
    <location>
        <position position="540"/>
    </location>
</feature>
<gene>
    <name evidence="6" type="primary">LOC100373355</name>
</gene>
<dbReference type="Gene3D" id="3.10.250.10">
    <property type="entry name" value="SRCR-like domain"/>
    <property type="match status" value="1"/>
</dbReference>
<keyword evidence="1" id="KW-0245">EGF-like domain</keyword>
<feature type="disulfide bond" evidence="3">
    <location>
        <begin position="157"/>
        <end position="218"/>
    </location>
</feature>
<dbReference type="Gene3D" id="2.20.100.10">
    <property type="entry name" value="Thrombospondin type-1 (TSP1) repeat"/>
    <property type="match status" value="2"/>
</dbReference>
<dbReference type="SMART" id="SM00202">
    <property type="entry name" value="SR"/>
    <property type="match status" value="1"/>
</dbReference>
<evidence type="ECO:0000259" key="4">
    <source>
        <dbReference type="PROSITE" id="PS50287"/>
    </source>
</evidence>
<dbReference type="Gene3D" id="2.10.25.10">
    <property type="entry name" value="Laminin"/>
    <property type="match status" value="1"/>
</dbReference>
<dbReference type="InterPro" id="IPR049883">
    <property type="entry name" value="NOTCH1_EGF-like"/>
</dbReference>
<dbReference type="SUPFAM" id="SSF57535">
    <property type="entry name" value="Complement control module/SCR domain"/>
    <property type="match status" value="3"/>
</dbReference>
<name>A0ABM0GN04_SACKO</name>
<dbReference type="PANTHER" id="PTHR48071">
    <property type="entry name" value="SRCR DOMAIN-CONTAINING PROTEIN"/>
    <property type="match status" value="1"/>
</dbReference>
<dbReference type="Gene3D" id="2.10.70.10">
    <property type="entry name" value="Complement Module, domain 1"/>
    <property type="match status" value="2"/>
</dbReference>
<dbReference type="PROSITE" id="PS01187">
    <property type="entry name" value="EGF_CA"/>
    <property type="match status" value="1"/>
</dbReference>